<sequence length="38" mass="4230">MVNVASDGHGPSTKYAMERFNLSIQAPICEIRSYTQLT</sequence>
<protein>
    <submittedName>
        <fullName evidence="1">Uncharacterized protein</fullName>
    </submittedName>
</protein>
<reference evidence="1" key="1">
    <citation type="submission" date="2014-09" db="EMBL/GenBank/DDBJ databases">
        <authorList>
            <person name="Magalhaes I.L.F."/>
            <person name="Oliveira U."/>
            <person name="Santos F.R."/>
            <person name="Vidigal T.H.D.A."/>
            <person name="Brescovit A.D."/>
            <person name="Santos A.J."/>
        </authorList>
    </citation>
    <scope>NUCLEOTIDE SEQUENCE</scope>
    <source>
        <tissue evidence="1">Shoot tissue taken approximately 20 cm above the soil surface</tissue>
    </source>
</reference>
<reference evidence="1" key="2">
    <citation type="journal article" date="2015" name="Data Brief">
        <title>Shoot transcriptome of the giant reed, Arundo donax.</title>
        <authorList>
            <person name="Barrero R.A."/>
            <person name="Guerrero F.D."/>
            <person name="Moolhuijzen P."/>
            <person name="Goolsby J.A."/>
            <person name="Tidwell J."/>
            <person name="Bellgard S.E."/>
            <person name="Bellgard M.I."/>
        </authorList>
    </citation>
    <scope>NUCLEOTIDE SEQUENCE</scope>
    <source>
        <tissue evidence="1">Shoot tissue taken approximately 20 cm above the soil surface</tissue>
    </source>
</reference>
<organism evidence="1">
    <name type="scientific">Arundo donax</name>
    <name type="common">Giant reed</name>
    <name type="synonym">Donax arundinaceus</name>
    <dbReference type="NCBI Taxonomy" id="35708"/>
    <lineage>
        <taxon>Eukaryota</taxon>
        <taxon>Viridiplantae</taxon>
        <taxon>Streptophyta</taxon>
        <taxon>Embryophyta</taxon>
        <taxon>Tracheophyta</taxon>
        <taxon>Spermatophyta</taxon>
        <taxon>Magnoliopsida</taxon>
        <taxon>Liliopsida</taxon>
        <taxon>Poales</taxon>
        <taxon>Poaceae</taxon>
        <taxon>PACMAD clade</taxon>
        <taxon>Arundinoideae</taxon>
        <taxon>Arundineae</taxon>
        <taxon>Arundo</taxon>
    </lineage>
</organism>
<accession>A0A0A9FZX2</accession>
<proteinExistence type="predicted"/>
<dbReference type="AlphaFoldDB" id="A0A0A9FZX2"/>
<evidence type="ECO:0000313" key="1">
    <source>
        <dbReference type="EMBL" id="JAE17817.1"/>
    </source>
</evidence>
<dbReference type="EMBL" id="GBRH01180079">
    <property type="protein sequence ID" value="JAE17817.1"/>
    <property type="molecule type" value="Transcribed_RNA"/>
</dbReference>
<name>A0A0A9FZX2_ARUDO</name>